<gene>
    <name evidence="2" type="ORF">A2U01_0009011</name>
</gene>
<dbReference type="AlphaFoldDB" id="A0A392MKW6"/>
<sequence length="117" mass="13394">MNMQRLNLQRKNLMKGTENLVSQKLVDYLKLSTKSHEKEETTIPEKVLEILEDFRELIADELPNDLPPMRDKAGEYKADKALYQDKNSGSSFSEVEETDVEGLASCRKKRASTNPAY</sequence>
<keyword evidence="3" id="KW-1185">Reference proteome</keyword>
<protein>
    <submittedName>
        <fullName evidence="2">Uncharacterized protein</fullName>
    </submittedName>
</protein>
<evidence type="ECO:0000313" key="2">
    <source>
        <dbReference type="EMBL" id="MCH88130.1"/>
    </source>
</evidence>
<accession>A0A392MKW6</accession>
<evidence type="ECO:0000313" key="3">
    <source>
        <dbReference type="Proteomes" id="UP000265520"/>
    </source>
</evidence>
<dbReference type="Proteomes" id="UP000265520">
    <property type="component" value="Unassembled WGS sequence"/>
</dbReference>
<dbReference type="EMBL" id="LXQA010013556">
    <property type="protein sequence ID" value="MCH88130.1"/>
    <property type="molecule type" value="Genomic_DNA"/>
</dbReference>
<comment type="caution">
    <text evidence="2">The sequence shown here is derived from an EMBL/GenBank/DDBJ whole genome shotgun (WGS) entry which is preliminary data.</text>
</comment>
<organism evidence="2 3">
    <name type="scientific">Trifolium medium</name>
    <dbReference type="NCBI Taxonomy" id="97028"/>
    <lineage>
        <taxon>Eukaryota</taxon>
        <taxon>Viridiplantae</taxon>
        <taxon>Streptophyta</taxon>
        <taxon>Embryophyta</taxon>
        <taxon>Tracheophyta</taxon>
        <taxon>Spermatophyta</taxon>
        <taxon>Magnoliopsida</taxon>
        <taxon>eudicotyledons</taxon>
        <taxon>Gunneridae</taxon>
        <taxon>Pentapetalae</taxon>
        <taxon>rosids</taxon>
        <taxon>fabids</taxon>
        <taxon>Fabales</taxon>
        <taxon>Fabaceae</taxon>
        <taxon>Papilionoideae</taxon>
        <taxon>50 kb inversion clade</taxon>
        <taxon>NPAAA clade</taxon>
        <taxon>Hologalegina</taxon>
        <taxon>IRL clade</taxon>
        <taxon>Trifolieae</taxon>
        <taxon>Trifolium</taxon>
    </lineage>
</organism>
<reference evidence="2 3" key="1">
    <citation type="journal article" date="2018" name="Front. Plant Sci.">
        <title>Red Clover (Trifolium pratense) and Zigzag Clover (T. medium) - A Picture of Genomic Similarities and Differences.</title>
        <authorList>
            <person name="Dluhosova J."/>
            <person name="Istvanek J."/>
            <person name="Nedelnik J."/>
            <person name="Repkova J."/>
        </authorList>
    </citation>
    <scope>NUCLEOTIDE SEQUENCE [LARGE SCALE GENOMIC DNA]</scope>
    <source>
        <strain evidence="3">cv. 10/8</strain>
        <tissue evidence="2">Leaf</tissue>
    </source>
</reference>
<feature type="region of interest" description="Disordered" evidence="1">
    <location>
        <begin position="87"/>
        <end position="117"/>
    </location>
</feature>
<evidence type="ECO:0000256" key="1">
    <source>
        <dbReference type="SAM" id="MobiDB-lite"/>
    </source>
</evidence>
<name>A0A392MKW6_9FABA</name>
<proteinExistence type="predicted"/>